<keyword evidence="4" id="KW-1185">Reference proteome</keyword>
<dbReference type="EMBL" id="BEXD01000249">
    <property type="protein sequence ID" value="GBB85775.1"/>
    <property type="molecule type" value="Genomic_DNA"/>
</dbReference>
<dbReference type="Proteomes" id="UP000247702">
    <property type="component" value="Unassembled WGS sequence"/>
</dbReference>
<dbReference type="STRING" id="94130.A0A2Z6Q866"/>
<accession>A0A2Z6Q866</accession>
<dbReference type="Proteomes" id="UP000615446">
    <property type="component" value="Unassembled WGS sequence"/>
</dbReference>
<evidence type="ECO:0000313" key="2">
    <source>
        <dbReference type="EMBL" id="GBB85775.1"/>
    </source>
</evidence>
<evidence type="ECO:0000313" key="3">
    <source>
        <dbReference type="EMBL" id="GES90280.1"/>
    </source>
</evidence>
<protein>
    <submittedName>
        <fullName evidence="2">Uncharacterized protein</fullName>
    </submittedName>
</protein>
<reference evidence="3" key="2">
    <citation type="submission" date="2019-10" db="EMBL/GenBank/DDBJ databases">
        <title>Conservation and host-specific expression of non-tandemly repeated heterogenous ribosome RNA gene in arbuscular mycorrhizal fungi.</title>
        <authorList>
            <person name="Maeda T."/>
            <person name="Kobayashi Y."/>
            <person name="Nakagawa T."/>
            <person name="Ezawa T."/>
            <person name="Yamaguchi K."/>
            <person name="Bino T."/>
            <person name="Nishimoto Y."/>
            <person name="Shigenobu S."/>
            <person name="Kawaguchi M."/>
        </authorList>
    </citation>
    <scope>NUCLEOTIDE SEQUENCE</scope>
    <source>
        <strain evidence="3">HR1</strain>
    </source>
</reference>
<dbReference type="OrthoDB" id="2422508at2759"/>
<name>A0A2Z6Q866_9GLOM</name>
<proteinExistence type="predicted"/>
<organism evidence="2 4">
    <name type="scientific">Rhizophagus clarus</name>
    <dbReference type="NCBI Taxonomy" id="94130"/>
    <lineage>
        <taxon>Eukaryota</taxon>
        <taxon>Fungi</taxon>
        <taxon>Fungi incertae sedis</taxon>
        <taxon>Mucoromycota</taxon>
        <taxon>Glomeromycotina</taxon>
        <taxon>Glomeromycetes</taxon>
        <taxon>Glomerales</taxon>
        <taxon>Glomeraceae</taxon>
        <taxon>Rhizophagus</taxon>
    </lineage>
</organism>
<evidence type="ECO:0000313" key="4">
    <source>
        <dbReference type="Proteomes" id="UP000247702"/>
    </source>
</evidence>
<dbReference type="AlphaFoldDB" id="A0A2Z6Q866"/>
<feature type="region of interest" description="Disordered" evidence="1">
    <location>
        <begin position="275"/>
        <end position="298"/>
    </location>
</feature>
<sequence length="331" mass="37631">MYKIGTCFGCQKCLYCGIDLKVGICNCKKIVKPSRKNRTDLVKNAYSRVFDHTSNPKQFEFIKIKNESFAYGYDLAKSFQFSFCSTCNSSYQRLSDKKPKSNNSSLQKICTSKNVLQLSQLEKQVEIIDLETSASKIPHEPIISSNDSLFYNGSKHSNLETENEDNIELELEINYKLSIKQADGTSLPAKNYSVTISELDEFLLEIQNNITTLLKNENIDANDYNVSFKSEKAQGAGTLLADVRDFTNFKSEYIKLMAVKKVMLIIVTMKKKENPVDTKRKKKESNSDDDAVCDEDSILNTHNKNKVPKISDISLLDQRIAKNVTELRRES</sequence>
<dbReference type="EMBL" id="BLAL01000194">
    <property type="protein sequence ID" value="GES90280.1"/>
    <property type="molecule type" value="Genomic_DNA"/>
</dbReference>
<feature type="compositionally biased region" description="Acidic residues" evidence="1">
    <location>
        <begin position="287"/>
        <end position="297"/>
    </location>
</feature>
<evidence type="ECO:0000256" key="1">
    <source>
        <dbReference type="SAM" id="MobiDB-lite"/>
    </source>
</evidence>
<gene>
    <name evidence="3" type="ORF">RCL2_001713800</name>
    <name evidence="2" type="ORF">RclHR1_12210004</name>
</gene>
<comment type="caution">
    <text evidence="2">The sequence shown here is derived from an EMBL/GenBank/DDBJ whole genome shotgun (WGS) entry which is preliminary data.</text>
</comment>
<reference evidence="2 4" key="1">
    <citation type="submission" date="2017-11" db="EMBL/GenBank/DDBJ databases">
        <title>The genome of Rhizophagus clarus HR1 reveals common genetic basis of auxotrophy among arbuscular mycorrhizal fungi.</title>
        <authorList>
            <person name="Kobayashi Y."/>
        </authorList>
    </citation>
    <scope>NUCLEOTIDE SEQUENCE [LARGE SCALE GENOMIC DNA]</scope>
    <source>
        <strain evidence="2 4">HR1</strain>
    </source>
</reference>